<evidence type="ECO:0008006" key="4">
    <source>
        <dbReference type="Google" id="ProtNLM"/>
    </source>
</evidence>
<evidence type="ECO:0000313" key="2">
    <source>
        <dbReference type="EMBL" id="SCY78922.1"/>
    </source>
</evidence>
<organism evidence="2 3">
    <name type="scientific">Flavobacterium caeni</name>
    <dbReference type="NCBI Taxonomy" id="490189"/>
    <lineage>
        <taxon>Bacteria</taxon>
        <taxon>Pseudomonadati</taxon>
        <taxon>Bacteroidota</taxon>
        <taxon>Flavobacteriia</taxon>
        <taxon>Flavobacteriales</taxon>
        <taxon>Flavobacteriaceae</taxon>
        <taxon>Flavobacterium</taxon>
    </lineage>
</organism>
<feature type="signal peptide" evidence="1">
    <location>
        <begin position="1"/>
        <end position="21"/>
    </location>
</feature>
<dbReference type="RefSeq" id="WP_139149658.1">
    <property type="nucleotide sequence ID" value="NZ_FMVF01000011.1"/>
</dbReference>
<gene>
    <name evidence="2" type="ORF">SAMN02927903_02364</name>
</gene>
<evidence type="ECO:0000256" key="1">
    <source>
        <dbReference type="SAM" id="SignalP"/>
    </source>
</evidence>
<dbReference type="OrthoDB" id="1324191at2"/>
<name>A0A1G5IS56_9FLAO</name>
<dbReference type="AlphaFoldDB" id="A0A1G5IS56"/>
<keyword evidence="3" id="KW-1185">Reference proteome</keyword>
<dbReference type="STRING" id="490189.SAMN02927903_02364"/>
<evidence type="ECO:0000313" key="3">
    <source>
        <dbReference type="Proteomes" id="UP000199354"/>
    </source>
</evidence>
<sequence>MKQFKLLFAVWATAVSMGSFAQSADIFNVNDQFGNAQLMADNMSNNLIHDDLVVVSYHVVEKINMNFGGSITTYNVSDASLISTKEMGDNNSRVVTPKYGKAKVKVAVSSVAIMNPVDRKPFSFEPAKPAFLTKKAAPKTIYIDLVGTYERVLEKGYRSVDLIKKVADERYFNGNYQASAKWYAELFVLVPDLAPEYYFRYGKSLVELGQTQKGNELIAQYEARSK</sequence>
<dbReference type="Proteomes" id="UP000199354">
    <property type="component" value="Unassembled WGS sequence"/>
</dbReference>
<accession>A0A1G5IS56</accession>
<keyword evidence="1" id="KW-0732">Signal</keyword>
<reference evidence="2 3" key="1">
    <citation type="submission" date="2016-10" db="EMBL/GenBank/DDBJ databases">
        <authorList>
            <person name="de Groot N.N."/>
        </authorList>
    </citation>
    <scope>NUCLEOTIDE SEQUENCE [LARGE SCALE GENOMIC DNA]</scope>
    <source>
        <strain evidence="2 3">CGMCC 1.7031</strain>
    </source>
</reference>
<proteinExistence type="predicted"/>
<dbReference type="EMBL" id="FMVF01000011">
    <property type="protein sequence ID" value="SCY78922.1"/>
    <property type="molecule type" value="Genomic_DNA"/>
</dbReference>
<feature type="chain" id="PRO_5011740767" description="Tetratricopeptide repeat-containing protein" evidence="1">
    <location>
        <begin position="22"/>
        <end position="226"/>
    </location>
</feature>
<protein>
    <recommendedName>
        <fullName evidence="4">Tetratricopeptide repeat-containing protein</fullName>
    </recommendedName>
</protein>